<gene>
    <name evidence="1" type="ORF">PBRA_000385</name>
</gene>
<dbReference type="Proteomes" id="UP000039324">
    <property type="component" value="Unassembled WGS sequence"/>
</dbReference>
<organism evidence="1 2">
    <name type="scientific">Plasmodiophora brassicae</name>
    <name type="common">Clubroot disease agent</name>
    <dbReference type="NCBI Taxonomy" id="37360"/>
    <lineage>
        <taxon>Eukaryota</taxon>
        <taxon>Sar</taxon>
        <taxon>Rhizaria</taxon>
        <taxon>Endomyxa</taxon>
        <taxon>Phytomyxea</taxon>
        <taxon>Plasmodiophorida</taxon>
        <taxon>Plasmodiophoridae</taxon>
        <taxon>Plasmodiophora</taxon>
    </lineage>
</organism>
<dbReference type="AlphaFoldDB" id="A0A0G4IHP8"/>
<name>A0A0G4IHP8_PLABS</name>
<sequence length="208" mass="23758">MGMAAAAVQRLDRLLIQAHLQSFLGKGVRQRNDSARVQFLLCKETLRQLVLDHKLADVVALSTKKELPRRVQQWLVEEHQIEQAVAETFPFEEIKIFIQNELKHRRLASGISTSNKSPVKRQKACLVDHPSLMMDDHGIAVNADVGIVDRCVGLLLQQGLPQEWFCFLEVLRSEIALQCPMFDNVTLSTKVDLPRHVGNWIRRHLARQ</sequence>
<evidence type="ECO:0000313" key="2">
    <source>
        <dbReference type="Proteomes" id="UP000039324"/>
    </source>
</evidence>
<evidence type="ECO:0000313" key="1">
    <source>
        <dbReference type="EMBL" id="CEO94600.1"/>
    </source>
</evidence>
<protein>
    <submittedName>
        <fullName evidence="1">Uncharacterized protein</fullName>
    </submittedName>
</protein>
<accession>A0A0G4IHP8</accession>
<dbReference type="EMBL" id="CDSF01000001">
    <property type="protein sequence ID" value="CEO94600.1"/>
    <property type="molecule type" value="Genomic_DNA"/>
</dbReference>
<proteinExistence type="predicted"/>
<keyword evidence="2" id="KW-1185">Reference proteome</keyword>
<reference evidence="1 2" key="1">
    <citation type="submission" date="2015-02" db="EMBL/GenBank/DDBJ databases">
        <authorList>
            <person name="Chooi Y.-H."/>
        </authorList>
    </citation>
    <scope>NUCLEOTIDE SEQUENCE [LARGE SCALE GENOMIC DNA]</scope>
    <source>
        <strain evidence="1">E3</strain>
    </source>
</reference>